<dbReference type="AlphaFoldDB" id="A0A0R2AMV8"/>
<organism evidence="1 2">
    <name type="scientific">Ligilactobacillus agilis DSM 20509</name>
    <dbReference type="NCBI Taxonomy" id="1423718"/>
    <lineage>
        <taxon>Bacteria</taxon>
        <taxon>Bacillati</taxon>
        <taxon>Bacillota</taxon>
        <taxon>Bacilli</taxon>
        <taxon>Lactobacillales</taxon>
        <taxon>Lactobacillaceae</taxon>
        <taxon>Ligilactobacillus</taxon>
    </lineage>
</organism>
<accession>A0A0R2AMV8</accession>
<keyword evidence="2" id="KW-1185">Reference proteome</keyword>
<reference evidence="1 2" key="1">
    <citation type="journal article" date="2015" name="Genome Announc.">
        <title>Expanding the biotechnology potential of lactobacilli through comparative genomics of 213 strains and associated genera.</title>
        <authorList>
            <person name="Sun Z."/>
            <person name="Harris H.M."/>
            <person name="McCann A."/>
            <person name="Guo C."/>
            <person name="Argimon S."/>
            <person name="Zhang W."/>
            <person name="Yang X."/>
            <person name="Jeffery I.B."/>
            <person name="Cooney J.C."/>
            <person name="Kagawa T.F."/>
            <person name="Liu W."/>
            <person name="Song Y."/>
            <person name="Salvetti E."/>
            <person name="Wrobel A."/>
            <person name="Rasinkangas P."/>
            <person name="Parkhill J."/>
            <person name="Rea M.C."/>
            <person name="O'Sullivan O."/>
            <person name="Ritari J."/>
            <person name="Douillard F.P."/>
            <person name="Paul Ross R."/>
            <person name="Yang R."/>
            <person name="Briner A.E."/>
            <person name="Felis G.E."/>
            <person name="de Vos W.M."/>
            <person name="Barrangou R."/>
            <person name="Klaenhammer T.R."/>
            <person name="Caufield P.W."/>
            <person name="Cui Y."/>
            <person name="Zhang H."/>
            <person name="O'Toole P.W."/>
        </authorList>
    </citation>
    <scope>NUCLEOTIDE SEQUENCE [LARGE SCALE GENOMIC DNA]</scope>
    <source>
        <strain evidence="1 2">DSM 20509</strain>
    </source>
</reference>
<evidence type="ECO:0000313" key="2">
    <source>
        <dbReference type="Proteomes" id="UP000051008"/>
    </source>
</evidence>
<gene>
    <name evidence="1" type="ORF">FC14_GL000837</name>
</gene>
<dbReference type="RefSeq" id="WP_042679859.1">
    <property type="nucleotide sequence ID" value="NZ_AYYP01000010.1"/>
</dbReference>
<protein>
    <recommendedName>
        <fullName evidence="3">Virulence protein</fullName>
    </recommendedName>
</protein>
<proteinExistence type="predicted"/>
<sequence length="230" mass="25839">MKIEFNRTGGERKALVTAIGEVLGEKPEYKGAPTFIYQIGRFEVDKEGALIFDEGVVGEKAVKLLDELNSRGFTYVKPEGLEQGLTDNTDLLVIEIPKENFTDIALSNLEKILESKGDLIKKALGVEELPIEQTEETLRFPWFSFDEDAEKVKAYTHFITALCDMAKKQKRITATAKEVDNEKYAFRCFLLRLGFIGEEYKAARKILLSKLNGSSAFKSVVAKQEEVDGI</sequence>
<dbReference type="PATRIC" id="fig|1423718.3.peg.874"/>
<evidence type="ECO:0000313" key="1">
    <source>
        <dbReference type="EMBL" id="KRM65819.1"/>
    </source>
</evidence>
<name>A0A0R2AMV8_9LACO</name>
<dbReference type="Proteomes" id="UP000051008">
    <property type="component" value="Unassembled WGS sequence"/>
</dbReference>
<dbReference type="OrthoDB" id="9775356at2"/>
<dbReference type="EMBL" id="AYYP01000010">
    <property type="protein sequence ID" value="KRM65819.1"/>
    <property type="molecule type" value="Genomic_DNA"/>
</dbReference>
<comment type="caution">
    <text evidence="1">The sequence shown here is derived from an EMBL/GenBank/DDBJ whole genome shotgun (WGS) entry which is preliminary data.</text>
</comment>
<evidence type="ECO:0008006" key="3">
    <source>
        <dbReference type="Google" id="ProtNLM"/>
    </source>
</evidence>